<dbReference type="GO" id="GO:0016491">
    <property type="term" value="F:oxidoreductase activity"/>
    <property type="evidence" value="ECO:0007669"/>
    <property type="project" value="UniProtKB-KW"/>
</dbReference>
<dbReference type="Gene3D" id="3.30.9.10">
    <property type="entry name" value="D-Amino Acid Oxidase, subunit A, domain 2"/>
    <property type="match status" value="1"/>
</dbReference>
<dbReference type="EMBL" id="CAKLPY010000002">
    <property type="protein sequence ID" value="CAH0996476.1"/>
    <property type="molecule type" value="Genomic_DNA"/>
</dbReference>
<reference evidence="6" key="1">
    <citation type="submission" date="2021-12" db="EMBL/GenBank/DDBJ databases">
        <authorList>
            <person name="Rodrigo-Torres L."/>
            <person name="Arahal R. D."/>
            <person name="Lucena T."/>
        </authorList>
    </citation>
    <scope>NUCLEOTIDE SEQUENCE</scope>
    <source>
        <strain evidence="6">CECT 8858</strain>
    </source>
</reference>
<gene>
    <name evidence="6" type="primary">dadA_2</name>
    <name evidence="6" type="ORF">EMA8858_02608</name>
</gene>
<dbReference type="InterPro" id="IPR036188">
    <property type="entry name" value="FAD/NAD-bd_sf"/>
</dbReference>
<organism evidence="6 7">
    <name type="scientific">Emticicia aquatica</name>
    <dbReference type="NCBI Taxonomy" id="1681835"/>
    <lineage>
        <taxon>Bacteria</taxon>
        <taxon>Pseudomonadati</taxon>
        <taxon>Bacteroidota</taxon>
        <taxon>Cytophagia</taxon>
        <taxon>Cytophagales</taxon>
        <taxon>Leadbetterellaceae</taxon>
        <taxon>Emticicia</taxon>
    </lineage>
</organism>
<comment type="cofactor">
    <cofactor evidence="1">
        <name>FAD</name>
        <dbReference type="ChEBI" id="CHEBI:57692"/>
    </cofactor>
</comment>
<protein>
    <submittedName>
        <fullName evidence="6">D-amino acid dehydrogenase</fullName>
        <ecNumber evidence="6">1.4.99.-</ecNumber>
    </submittedName>
</protein>
<dbReference type="PANTHER" id="PTHR13847">
    <property type="entry name" value="SARCOSINE DEHYDROGENASE-RELATED"/>
    <property type="match status" value="1"/>
</dbReference>
<evidence type="ECO:0000313" key="6">
    <source>
        <dbReference type="EMBL" id="CAH0996476.1"/>
    </source>
</evidence>
<keyword evidence="4 6" id="KW-0560">Oxidoreductase</keyword>
<keyword evidence="7" id="KW-1185">Reference proteome</keyword>
<evidence type="ECO:0000259" key="5">
    <source>
        <dbReference type="Pfam" id="PF01266"/>
    </source>
</evidence>
<keyword evidence="3" id="KW-0285">Flavoprotein</keyword>
<dbReference type="NCBIfam" id="TIGR03364">
    <property type="entry name" value="HpnW_proposed"/>
    <property type="match status" value="1"/>
</dbReference>
<name>A0ABM9AR94_9BACT</name>
<dbReference type="Pfam" id="PF01266">
    <property type="entry name" value="DAO"/>
    <property type="match status" value="1"/>
</dbReference>
<dbReference type="SUPFAM" id="SSF51905">
    <property type="entry name" value="FAD/NAD(P)-binding domain"/>
    <property type="match status" value="1"/>
</dbReference>
<evidence type="ECO:0000313" key="7">
    <source>
        <dbReference type="Proteomes" id="UP000837932"/>
    </source>
</evidence>
<evidence type="ECO:0000256" key="2">
    <source>
        <dbReference type="ARBA" id="ARBA00009410"/>
    </source>
</evidence>
<evidence type="ECO:0000256" key="4">
    <source>
        <dbReference type="ARBA" id="ARBA00023002"/>
    </source>
</evidence>
<evidence type="ECO:0000256" key="3">
    <source>
        <dbReference type="ARBA" id="ARBA00022630"/>
    </source>
</evidence>
<dbReference type="InterPro" id="IPR006076">
    <property type="entry name" value="FAD-dep_OxRdtase"/>
</dbReference>
<evidence type="ECO:0000256" key="1">
    <source>
        <dbReference type="ARBA" id="ARBA00001974"/>
    </source>
</evidence>
<dbReference type="EC" id="1.4.99.-" evidence="6"/>
<comment type="similarity">
    <text evidence="2">Belongs to the DadA oxidoreductase family.</text>
</comment>
<comment type="caution">
    <text evidence="6">The sequence shown here is derived from an EMBL/GenBank/DDBJ whole genome shotgun (WGS) entry which is preliminary data.</text>
</comment>
<dbReference type="InterPro" id="IPR017741">
    <property type="entry name" value="FAD-dependent_OxRdtase_HpnW"/>
</dbReference>
<dbReference type="Gene3D" id="3.50.50.60">
    <property type="entry name" value="FAD/NAD(P)-binding domain"/>
    <property type="match status" value="1"/>
</dbReference>
<accession>A0ABM9AR94</accession>
<dbReference type="Proteomes" id="UP000837932">
    <property type="component" value="Unassembled WGS sequence"/>
</dbReference>
<proteinExistence type="inferred from homology"/>
<dbReference type="RefSeq" id="WP_238807035.1">
    <property type="nucleotide sequence ID" value="NZ_CAKLPY010000002.1"/>
</dbReference>
<feature type="domain" description="FAD dependent oxidoreductase" evidence="5">
    <location>
        <begin position="4"/>
        <end position="373"/>
    </location>
</feature>
<dbReference type="PANTHER" id="PTHR13847:SF286">
    <property type="entry name" value="D-AMINO ACID DEHYDROGENASE"/>
    <property type="match status" value="1"/>
</dbReference>
<sequence length="380" mass="42990">MKYDLIIVGSGILGTAHAYHAANQGKKVLILEKDNFPVGSTVRNFGQAVASGMAGRWFDFGVKSLRIYQEIQQKFDISVRKNGSIYIASDEDEWLLANELYQHHQTTGYPCNLLSKRQCLEMYPELKPDYVRGAIYFPEDASVEPNLLIYKLLNFIQEQKNVAFRNNTTVISCEENADEVIIKTAENEKISATKVLVCCGYTFNILFPTIFKNSGLIVSKLQMLQTVPMTNVLLSGNILTGLSIRRYESFEAMPSYKKITTPEHYLTLKKWGIHILFKQAIDGSIIIGDSHEYAPVGKTDELGFDTKELIDELILKEAERIVHFPVRKIARKWAGFYAQHPDEIFEYDITPNIHICTGIGGKGMTSSLGFAEYSLEKLFN</sequence>